<dbReference type="eggNOG" id="ENOG502Z9WV">
    <property type="taxonomic scope" value="Bacteria"/>
</dbReference>
<comment type="caution">
    <text evidence="1">The sequence shown here is derived from an EMBL/GenBank/DDBJ whole genome shotgun (WGS) entry which is preliminary data.</text>
</comment>
<keyword evidence="2" id="KW-1185">Reference proteome</keyword>
<accession>B0MZJ2</accession>
<evidence type="ECO:0000313" key="2">
    <source>
        <dbReference type="Proteomes" id="UP000005819"/>
    </source>
</evidence>
<name>B0MZJ2_9BACT</name>
<gene>
    <name evidence="1" type="ORF">ALIPUT_02566</name>
</gene>
<protein>
    <submittedName>
        <fullName evidence="1">Uncharacterized protein</fullName>
    </submittedName>
</protein>
<reference evidence="1" key="2">
    <citation type="submission" date="2013-09" db="EMBL/GenBank/DDBJ databases">
        <title>Draft genome sequence of Alistipes putredinis (DSM 17216).</title>
        <authorList>
            <person name="Sudarsanam P."/>
            <person name="Ley R."/>
            <person name="Guruge J."/>
            <person name="Turnbaugh P.J."/>
            <person name="Mahowald M."/>
            <person name="Liep D."/>
            <person name="Gordon J."/>
        </authorList>
    </citation>
    <scope>NUCLEOTIDE SEQUENCE</scope>
    <source>
        <strain evidence="1">DSM 17216</strain>
    </source>
</reference>
<evidence type="ECO:0000313" key="1">
    <source>
        <dbReference type="EMBL" id="EDS03028.1"/>
    </source>
</evidence>
<dbReference type="GeneID" id="73802960"/>
<proteinExistence type="predicted"/>
<dbReference type="EMBL" id="ABFK02000020">
    <property type="protein sequence ID" value="EDS03028.1"/>
    <property type="molecule type" value="Genomic_DNA"/>
</dbReference>
<dbReference type="Proteomes" id="UP000005819">
    <property type="component" value="Unassembled WGS sequence"/>
</dbReference>
<sequence>MNRYEQITYKGHHINIYYDDCPESPREWSNLGTFYTAHRRYRPEKEFDEHFDFDEVCDGRPGNIRKSFLQKHVALNLFLYDHSGLSISSGPFSCRWDSGWFGIVAVSVEQVKKEYGWKVLTQSRRKKIEEYLQNEIDTYNEYLHGEVYGFQVTPEDDDTEILDSCWGFFGDDGLDQLKSECQAYIDDRIAEDNRQKQAEYLCTFGLELPFPEFALSTN</sequence>
<organism evidence="1 2">
    <name type="scientific">Alistipes putredinis DSM 17216</name>
    <dbReference type="NCBI Taxonomy" id="445970"/>
    <lineage>
        <taxon>Bacteria</taxon>
        <taxon>Pseudomonadati</taxon>
        <taxon>Bacteroidota</taxon>
        <taxon>Bacteroidia</taxon>
        <taxon>Bacteroidales</taxon>
        <taxon>Rikenellaceae</taxon>
        <taxon>Alistipes</taxon>
    </lineage>
</organism>
<dbReference type="HOGENOM" id="CLU_1400035_0_0_10"/>
<dbReference type="RefSeq" id="WP_004328609.1">
    <property type="nucleotide sequence ID" value="NZ_DS499577.1"/>
</dbReference>
<dbReference type="AlphaFoldDB" id="B0MZJ2"/>
<reference evidence="1" key="1">
    <citation type="submission" date="2007-10" db="EMBL/GenBank/DDBJ databases">
        <authorList>
            <person name="Fulton L."/>
            <person name="Clifton S."/>
            <person name="Fulton B."/>
            <person name="Xu J."/>
            <person name="Minx P."/>
            <person name="Pepin K.H."/>
            <person name="Johnson M."/>
            <person name="Thiruvilangam P."/>
            <person name="Bhonagiri V."/>
            <person name="Nash W.E."/>
            <person name="Mardis E.R."/>
            <person name="Wilson R.K."/>
        </authorList>
    </citation>
    <scope>NUCLEOTIDE SEQUENCE [LARGE SCALE GENOMIC DNA]</scope>
    <source>
        <strain evidence="1">DSM 17216</strain>
    </source>
</reference>